<keyword evidence="1" id="KW-0812">Transmembrane</keyword>
<name>A0A0A2B277_PROMR</name>
<feature type="transmembrane region" description="Helical" evidence="1">
    <location>
        <begin position="14"/>
        <end position="37"/>
    </location>
</feature>
<dbReference type="Proteomes" id="UP000030345">
    <property type="component" value="Unassembled WGS sequence"/>
</dbReference>
<gene>
    <name evidence="2" type="ORF">EV02_0841</name>
</gene>
<keyword evidence="1" id="KW-0472">Membrane</keyword>
<sequence>MKTQILKEHYIPNIHAITLLLMLLLCLWLPLALRFLLII</sequence>
<evidence type="ECO:0000313" key="2">
    <source>
        <dbReference type="EMBL" id="KGG08173.1"/>
    </source>
</evidence>
<protein>
    <submittedName>
        <fullName evidence="2">Uncharacterized protein</fullName>
    </submittedName>
</protein>
<reference evidence="3" key="1">
    <citation type="journal article" date="2014" name="Sci. Data">
        <title>Genomes of diverse isolates of the marine cyanobacterium Prochlorococcus.</title>
        <authorList>
            <person name="Biller S."/>
            <person name="Berube P."/>
            <person name="Thompson J."/>
            <person name="Kelly L."/>
            <person name="Roggensack S."/>
            <person name="Awad L."/>
            <person name="Roache-Johnson K."/>
            <person name="Ding H."/>
            <person name="Giovannoni S.J."/>
            <person name="Moore L.R."/>
            <person name="Chisholm S.W."/>
        </authorList>
    </citation>
    <scope>NUCLEOTIDE SEQUENCE [LARGE SCALE GENOMIC DNA]</scope>
    <source>
        <strain evidence="3">SB</strain>
    </source>
</reference>
<keyword evidence="1" id="KW-1133">Transmembrane helix</keyword>
<comment type="caution">
    <text evidence="2">The sequence shown here is derived from an EMBL/GenBank/DDBJ whole genome shotgun (WGS) entry which is preliminary data.</text>
</comment>
<evidence type="ECO:0000256" key="1">
    <source>
        <dbReference type="SAM" id="Phobius"/>
    </source>
</evidence>
<dbReference type="EMBL" id="JNAS01000002">
    <property type="protein sequence ID" value="KGG08173.1"/>
    <property type="molecule type" value="Genomic_DNA"/>
</dbReference>
<accession>A0A0A2B277</accession>
<organism evidence="2 3">
    <name type="scientific">Prochlorococcus marinus str. SB</name>
    <dbReference type="NCBI Taxonomy" id="59926"/>
    <lineage>
        <taxon>Bacteria</taxon>
        <taxon>Bacillati</taxon>
        <taxon>Cyanobacteriota</taxon>
        <taxon>Cyanophyceae</taxon>
        <taxon>Synechococcales</taxon>
        <taxon>Prochlorococcaceae</taxon>
        <taxon>Prochlorococcus</taxon>
    </lineage>
</organism>
<proteinExistence type="predicted"/>
<dbReference type="AlphaFoldDB" id="A0A0A2B277"/>
<evidence type="ECO:0000313" key="3">
    <source>
        <dbReference type="Proteomes" id="UP000030345"/>
    </source>
</evidence>